<dbReference type="Proteomes" id="UP000051461">
    <property type="component" value="Unassembled WGS sequence"/>
</dbReference>
<sequence length="170" mass="18949">MLLTTLSCVVICGVFNDKSIRRTVFRGLIKVKRKFRKRRFSISCDGIVIWIHHCFFTRSSPFTQSVNLNPFDLRLIHGQPGICASIHLVDNGCFVDCGIIFIHRNLVIGCMIGGINFGVFLSNATGVIDFTSCAMLTIPTDRIIINGIRLLTSCFGIISQLKFCLISGFI</sequence>
<comment type="caution">
    <text evidence="1">The sequence shown here is derived from an EMBL/GenBank/DDBJ whole genome shotgun (WGS) entry which is preliminary data.</text>
</comment>
<evidence type="ECO:0000313" key="2">
    <source>
        <dbReference type="Proteomes" id="UP000051461"/>
    </source>
</evidence>
<accession>A0A0R1GTT6</accession>
<dbReference type="EMBL" id="AZDA01000054">
    <property type="protein sequence ID" value="KRK37192.1"/>
    <property type="molecule type" value="Genomic_DNA"/>
</dbReference>
<gene>
    <name evidence="1" type="ORF">FC07_GL002908</name>
</gene>
<protein>
    <submittedName>
        <fullName evidence="1">Uncharacterized protein</fullName>
    </submittedName>
</protein>
<organism evidence="1 2">
    <name type="scientific">Loigolactobacillus bifermentans DSM 20003</name>
    <dbReference type="NCBI Taxonomy" id="1423726"/>
    <lineage>
        <taxon>Bacteria</taxon>
        <taxon>Bacillati</taxon>
        <taxon>Bacillota</taxon>
        <taxon>Bacilli</taxon>
        <taxon>Lactobacillales</taxon>
        <taxon>Lactobacillaceae</taxon>
        <taxon>Loigolactobacillus</taxon>
    </lineage>
</organism>
<keyword evidence="2" id="KW-1185">Reference proteome</keyword>
<evidence type="ECO:0000313" key="1">
    <source>
        <dbReference type="EMBL" id="KRK37192.1"/>
    </source>
</evidence>
<proteinExistence type="predicted"/>
<name>A0A0R1GTT6_9LACO</name>
<dbReference type="AlphaFoldDB" id="A0A0R1GTT6"/>
<reference evidence="1 2" key="1">
    <citation type="journal article" date="2015" name="Genome Announc.">
        <title>Expanding the biotechnology potential of lactobacilli through comparative genomics of 213 strains and associated genera.</title>
        <authorList>
            <person name="Sun Z."/>
            <person name="Harris H.M."/>
            <person name="McCann A."/>
            <person name="Guo C."/>
            <person name="Argimon S."/>
            <person name="Zhang W."/>
            <person name="Yang X."/>
            <person name="Jeffery I.B."/>
            <person name="Cooney J.C."/>
            <person name="Kagawa T.F."/>
            <person name="Liu W."/>
            <person name="Song Y."/>
            <person name="Salvetti E."/>
            <person name="Wrobel A."/>
            <person name="Rasinkangas P."/>
            <person name="Parkhill J."/>
            <person name="Rea M.C."/>
            <person name="O'Sullivan O."/>
            <person name="Ritari J."/>
            <person name="Douillard F.P."/>
            <person name="Paul Ross R."/>
            <person name="Yang R."/>
            <person name="Briner A.E."/>
            <person name="Felis G.E."/>
            <person name="de Vos W.M."/>
            <person name="Barrangou R."/>
            <person name="Klaenhammer T.R."/>
            <person name="Caufield P.W."/>
            <person name="Cui Y."/>
            <person name="Zhang H."/>
            <person name="O'Toole P.W."/>
        </authorList>
    </citation>
    <scope>NUCLEOTIDE SEQUENCE [LARGE SCALE GENOMIC DNA]</scope>
    <source>
        <strain evidence="1 2">DSM 20003</strain>
    </source>
</reference>